<gene>
    <name evidence="2" type="ORF">M0R45_000603</name>
</gene>
<keyword evidence="3" id="KW-1185">Reference proteome</keyword>
<feature type="compositionally biased region" description="Polar residues" evidence="1">
    <location>
        <begin position="1"/>
        <end position="17"/>
    </location>
</feature>
<evidence type="ECO:0000313" key="3">
    <source>
        <dbReference type="Proteomes" id="UP001457282"/>
    </source>
</evidence>
<sequence length="125" mass="14017">MSNNQIHQITTIQTSRQLAPPSPLHLQLNPTSSLCHHQHHHRKPKIKIKTHAVINAQPPCSHEPSHAEPRRGAISDSRRCRCHLRSSQAPSSAMTVHHRRRDSSSPAQPHHHTIDPDAAKTRASL</sequence>
<protein>
    <submittedName>
        <fullName evidence="2">Uncharacterized protein</fullName>
    </submittedName>
</protein>
<organism evidence="2 3">
    <name type="scientific">Rubus argutus</name>
    <name type="common">Southern blackberry</name>
    <dbReference type="NCBI Taxonomy" id="59490"/>
    <lineage>
        <taxon>Eukaryota</taxon>
        <taxon>Viridiplantae</taxon>
        <taxon>Streptophyta</taxon>
        <taxon>Embryophyta</taxon>
        <taxon>Tracheophyta</taxon>
        <taxon>Spermatophyta</taxon>
        <taxon>Magnoliopsida</taxon>
        <taxon>eudicotyledons</taxon>
        <taxon>Gunneridae</taxon>
        <taxon>Pentapetalae</taxon>
        <taxon>rosids</taxon>
        <taxon>fabids</taxon>
        <taxon>Rosales</taxon>
        <taxon>Rosaceae</taxon>
        <taxon>Rosoideae</taxon>
        <taxon>Rosoideae incertae sedis</taxon>
        <taxon>Rubus</taxon>
    </lineage>
</organism>
<feature type="region of interest" description="Disordered" evidence="1">
    <location>
        <begin position="1"/>
        <end position="44"/>
    </location>
</feature>
<dbReference type="Proteomes" id="UP001457282">
    <property type="component" value="Unassembled WGS sequence"/>
</dbReference>
<dbReference type="AlphaFoldDB" id="A0AAW1VMR3"/>
<dbReference type="EMBL" id="JBEDUW010000190">
    <property type="protein sequence ID" value="KAK9904520.1"/>
    <property type="molecule type" value="Genomic_DNA"/>
</dbReference>
<accession>A0AAW1VMR3</accession>
<proteinExistence type="predicted"/>
<feature type="compositionally biased region" description="Basic and acidic residues" evidence="1">
    <location>
        <begin position="112"/>
        <end position="125"/>
    </location>
</feature>
<feature type="compositionally biased region" description="Basic and acidic residues" evidence="1">
    <location>
        <begin position="63"/>
        <end position="79"/>
    </location>
</feature>
<evidence type="ECO:0000256" key="1">
    <source>
        <dbReference type="SAM" id="MobiDB-lite"/>
    </source>
</evidence>
<reference evidence="2 3" key="1">
    <citation type="journal article" date="2023" name="G3 (Bethesda)">
        <title>A chromosome-length genome assembly and annotation of blackberry (Rubus argutus, cv. 'Hillquist').</title>
        <authorList>
            <person name="Bruna T."/>
            <person name="Aryal R."/>
            <person name="Dudchenko O."/>
            <person name="Sargent D.J."/>
            <person name="Mead D."/>
            <person name="Buti M."/>
            <person name="Cavallini A."/>
            <person name="Hytonen T."/>
            <person name="Andres J."/>
            <person name="Pham M."/>
            <person name="Weisz D."/>
            <person name="Mascagni F."/>
            <person name="Usai G."/>
            <person name="Natali L."/>
            <person name="Bassil N."/>
            <person name="Fernandez G.E."/>
            <person name="Lomsadze A."/>
            <person name="Armour M."/>
            <person name="Olukolu B."/>
            <person name="Poorten T."/>
            <person name="Britton C."/>
            <person name="Davik J."/>
            <person name="Ashrafi H."/>
            <person name="Aiden E.L."/>
            <person name="Borodovsky M."/>
            <person name="Worthington M."/>
        </authorList>
    </citation>
    <scope>NUCLEOTIDE SEQUENCE [LARGE SCALE GENOMIC DNA]</scope>
    <source>
        <strain evidence="2">PI 553951</strain>
    </source>
</reference>
<feature type="region of interest" description="Disordered" evidence="1">
    <location>
        <begin position="57"/>
        <end position="125"/>
    </location>
</feature>
<feature type="compositionally biased region" description="Polar residues" evidence="1">
    <location>
        <begin position="85"/>
        <end position="94"/>
    </location>
</feature>
<comment type="caution">
    <text evidence="2">The sequence shown here is derived from an EMBL/GenBank/DDBJ whole genome shotgun (WGS) entry which is preliminary data.</text>
</comment>
<name>A0AAW1VMR3_RUBAR</name>
<evidence type="ECO:0000313" key="2">
    <source>
        <dbReference type="EMBL" id="KAK9904520.1"/>
    </source>
</evidence>